<accession>A0A3B1DNC6</accession>
<proteinExistence type="predicted"/>
<keyword evidence="1" id="KW-0812">Transmembrane</keyword>
<name>A0A3B1DNC6_9ZZZZ</name>
<dbReference type="EMBL" id="UOGK01000391">
    <property type="protein sequence ID" value="VAX40431.1"/>
    <property type="molecule type" value="Genomic_DNA"/>
</dbReference>
<evidence type="ECO:0000313" key="2">
    <source>
        <dbReference type="EMBL" id="VAX40431.1"/>
    </source>
</evidence>
<evidence type="ECO:0000256" key="1">
    <source>
        <dbReference type="SAM" id="Phobius"/>
    </source>
</evidence>
<sequence length="307" mass="33715">MSTPPETSDSARSFLLFLGGLCVLVVAGVVLGSVFFGPPTLKQYDRSTPDALLEAARDMVVNGDAERLHELLYTDSDEMEALYARLGWVLGHLQDLAVAINDRFPEEVAAAREKAEAEARAGRGMSLFEQFGMGARRARRGSSSAGEGSRFNALVQTIATDPYAWLTAAEGRLRYVEIDDERVAVLWDDKPVFPPFGLVMRQDQGQWSVVLPLHNIPWLSSYMPQTPEEYSIWGSLLQMVDNVLVDLEADVGEGRLHSLDALARATGEKAVVPMGMGMIAYDRALKDRRKREREAREAAKAGKDGGG</sequence>
<keyword evidence="1" id="KW-1133">Transmembrane helix</keyword>
<feature type="transmembrane region" description="Helical" evidence="1">
    <location>
        <begin position="14"/>
        <end position="36"/>
    </location>
</feature>
<organism evidence="2">
    <name type="scientific">hydrothermal vent metagenome</name>
    <dbReference type="NCBI Taxonomy" id="652676"/>
    <lineage>
        <taxon>unclassified sequences</taxon>
        <taxon>metagenomes</taxon>
        <taxon>ecological metagenomes</taxon>
    </lineage>
</organism>
<gene>
    <name evidence="2" type="ORF">MNBD_PLANCTO03-1078</name>
</gene>
<dbReference type="AlphaFoldDB" id="A0A3B1DNC6"/>
<protein>
    <submittedName>
        <fullName evidence="2">Uncharacterized protein</fullName>
    </submittedName>
</protein>
<reference evidence="2" key="1">
    <citation type="submission" date="2018-06" db="EMBL/GenBank/DDBJ databases">
        <authorList>
            <person name="Zhirakovskaya E."/>
        </authorList>
    </citation>
    <scope>NUCLEOTIDE SEQUENCE</scope>
</reference>
<keyword evidence="1" id="KW-0472">Membrane</keyword>